<feature type="transmembrane region" description="Helical" evidence="6">
    <location>
        <begin position="62"/>
        <end position="81"/>
    </location>
</feature>
<feature type="domain" description="ComEC/Rec2-related protein" evidence="7">
    <location>
        <begin position="230"/>
        <end position="501"/>
    </location>
</feature>
<comment type="caution">
    <text evidence="9">The sequence shown here is derived from an EMBL/GenBank/DDBJ whole genome shotgun (WGS) entry which is preliminary data.</text>
</comment>
<dbReference type="Pfam" id="PF13567">
    <property type="entry name" value="DUF4131"/>
    <property type="match status" value="1"/>
</dbReference>
<proteinExistence type="predicted"/>
<dbReference type="GO" id="GO:0005886">
    <property type="term" value="C:plasma membrane"/>
    <property type="evidence" value="ECO:0007669"/>
    <property type="project" value="UniProtKB-SubCell"/>
</dbReference>
<evidence type="ECO:0000256" key="6">
    <source>
        <dbReference type="SAM" id="Phobius"/>
    </source>
</evidence>
<feature type="transmembrane region" description="Helical" evidence="6">
    <location>
        <begin position="330"/>
        <end position="348"/>
    </location>
</feature>
<dbReference type="OrthoDB" id="9761531at2"/>
<evidence type="ECO:0000313" key="10">
    <source>
        <dbReference type="Proteomes" id="UP000287527"/>
    </source>
</evidence>
<feature type="transmembrane region" description="Helical" evidence="6">
    <location>
        <begin position="480"/>
        <end position="500"/>
    </location>
</feature>
<evidence type="ECO:0000256" key="5">
    <source>
        <dbReference type="ARBA" id="ARBA00023136"/>
    </source>
</evidence>
<dbReference type="Proteomes" id="UP000287527">
    <property type="component" value="Unassembled WGS sequence"/>
</dbReference>
<dbReference type="EMBL" id="SBII01000001">
    <property type="protein sequence ID" value="RWX03658.1"/>
    <property type="molecule type" value="Genomic_DNA"/>
</dbReference>
<dbReference type="PANTHER" id="PTHR30619">
    <property type="entry name" value="DNA INTERNALIZATION/COMPETENCE PROTEIN COMEC/REC2"/>
    <property type="match status" value="1"/>
</dbReference>
<dbReference type="Pfam" id="PF03772">
    <property type="entry name" value="Competence"/>
    <property type="match status" value="1"/>
</dbReference>
<comment type="subcellular location">
    <subcellularLocation>
        <location evidence="1">Cell membrane</location>
        <topology evidence="1">Multi-pass membrane protein</topology>
    </subcellularLocation>
</comment>
<evidence type="ECO:0000256" key="3">
    <source>
        <dbReference type="ARBA" id="ARBA00022692"/>
    </source>
</evidence>
<gene>
    <name evidence="9" type="ORF">EPI11_01655</name>
</gene>
<feature type="transmembrane region" description="Helical" evidence="6">
    <location>
        <begin position="413"/>
        <end position="438"/>
    </location>
</feature>
<dbReference type="InterPro" id="IPR004477">
    <property type="entry name" value="ComEC_N"/>
</dbReference>
<name>A0A444HF92_9FLAO</name>
<evidence type="ECO:0000256" key="4">
    <source>
        <dbReference type="ARBA" id="ARBA00022989"/>
    </source>
</evidence>
<keyword evidence="5 6" id="KW-0472">Membrane</keyword>
<keyword evidence="2" id="KW-1003">Cell membrane</keyword>
<feature type="transmembrane region" description="Helical" evidence="6">
    <location>
        <begin position="285"/>
        <end position="309"/>
    </location>
</feature>
<dbReference type="NCBIfam" id="TIGR00360">
    <property type="entry name" value="ComEC_N-term"/>
    <property type="match status" value="1"/>
</dbReference>
<feature type="transmembrane region" description="Helical" evidence="6">
    <location>
        <begin position="6"/>
        <end position="22"/>
    </location>
</feature>
<accession>A0A444HF92</accession>
<keyword evidence="4 6" id="KW-1133">Transmembrane helix</keyword>
<feature type="transmembrane region" description="Helical" evidence="6">
    <location>
        <begin position="251"/>
        <end position="273"/>
    </location>
</feature>
<evidence type="ECO:0000256" key="1">
    <source>
        <dbReference type="ARBA" id="ARBA00004651"/>
    </source>
</evidence>
<keyword evidence="10" id="KW-1185">Reference proteome</keyword>
<feature type="transmembrane region" description="Helical" evidence="6">
    <location>
        <begin position="507"/>
        <end position="526"/>
    </location>
</feature>
<reference evidence="9 10" key="1">
    <citation type="submission" date="2019-01" db="EMBL/GenBank/DDBJ databases">
        <title>Flavobacterium sp. nov.,isolated from freshwater.</title>
        <authorList>
            <person name="Zhang R."/>
            <person name="Du Z.-J."/>
        </authorList>
    </citation>
    <scope>NUCLEOTIDE SEQUENCE [LARGE SCALE GENOMIC DNA]</scope>
    <source>
        <strain evidence="9 10">1E403</strain>
    </source>
</reference>
<dbReference type="AlphaFoldDB" id="A0A444HF92"/>
<dbReference type="PANTHER" id="PTHR30619:SF1">
    <property type="entry name" value="RECOMBINATION PROTEIN 2"/>
    <property type="match status" value="1"/>
</dbReference>
<protein>
    <submittedName>
        <fullName evidence="9">ComEC family competence protein</fullName>
    </submittedName>
</protein>
<dbReference type="InterPro" id="IPR025405">
    <property type="entry name" value="DUF4131"/>
</dbReference>
<feature type="domain" description="DUF4131" evidence="8">
    <location>
        <begin position="30"/>
        <end position="188"/>
    </location>
</feature>
<evidence type="ECO:0000313" key="9">
    <source>
        <dbReference type="EMBL" id="RWX03658.1"/>
    </source>
</evidence>
<sequence>MTVLKYPIILITVIFTLGILAGSHFSLSLTFLCILNFTTFGALMISFWYAKKSFLQKPYFTISVLFFSLFIGMLIQALHYTPNQKLHYSHKLTDETPLIKGVISERLKPNLYQEKYCFEVTFVNQQPATGKILLTVSKDSISKQLNPGDSFIIADTPQPIQKKTNPYQFDYAGYMQKQDIFHQLRLKDNYVRTETLKNFDYYIGQLRNKLTQSFSIHNYSPEVQQTLNALLLGQRQDMDNVTANNYKNAGVLHILAISGLHFAVLFYILTFLFRPLNRLKNHGQLIQLILVLSILWGFAFITGLSASVVRSVVMFSFIGIGQYLNRNANIYNSLAISMLVLLSVKPGFLFDAGFQLSYLAVLSIVWFEPFYKKIKISRYKAVNYFGDTVLISLAAQLGVLPLSLYYFNQFPLLFLLANVVVIPLSNIILVAGLGVLILNFLWIDAALYIGKVLETLVQIMNGFIAWIASFDRFIFKDIPFTLSLSVSLYIVLILTAFWIYKRNYTRTVAVLCSFFLFQCILAFTVWNNKNKDELIVFHNQKHTLITLKNNNEISIISTDSLAKESSSITAYNKGNFNQSLKLRPLQNMIYFKGKKILLLDKDALYKQNIKPDILILTNSSKVNLARAIHQLNPKLVIADGNNYKMHIKQWAATCQNAKIPFHATAEKGHYIFK</sequence>
<dbReference type="InterPro" id="IPR052159">
    <property type="entry name" value="Competence_DNA_uptake"/>
</dbReference>
<feature type="transmembrane region" description="Helical" evidence="6">
    <location>
        <begin position="354"/>
        <end position="371"/>
    </location>
</feature>
<feature type="transmembrane region" description="Helical" evidence="6">
    <location>
        <begin position="383"/>
        <end position="407"/>
    </location>
</feature>
<evidence type="ECO:0000259" key="8">
    <source>
        <dbReference type="Pfam" id="PF13567"/>
    </source>
</evidence>
<organism evidence="9 10">
    <name type="scientific">Flavobacterium cerinum</name>
    <dbReference type="NCBI Taxonomy" id="2502784"/>
    <lineage>
        <taxon>Bacteria</taxon>
        <taxon>Pseudomonadati</taxon>
        <taxon>Bacteroidota</taxon>
        <taxon>Flavobacteriia</taxon>
        <taxon>Flavobacteriales</taxon>
        <taxon>Flavobacteriaceae</taxon>
        <taxon>Flavobacterium</taxon>
    </lineage>
</organism>
<feature type="transmembrane region" description="Helical" evidence="6">
    <location>
        <begin position="445"/>
        <end position="468"/>
    </location>
</feature>
<evidence type="ECO:0000256" key="2">
    <source>
        <dbReference type="ARBA" id="ARBA00022475"/>
    </source>
</evidence>
<evidence type="ECO:0000259" key="7">
    <source>
        <dbReference type="Pfam" id="PF03772"/>
    </source>
</evidence>
<dbReference type="RefSeq" id="WP_128388213.1">
    <property type="nucleotide sequence ID" value="NZ_SBII01000001.1"/>
</dbReference>
<keyword evidence="3 6" id="KW-0812">Transmembrane</keyword>
<feature type="transmembrane region" description="Helical" evidence="6">
    <location>
        <begin position="29"/>
        <end position="50"/>
    </location>
</feature>